<feature type="transmembrane region" description="Helical" evidence="1">
    <location>
        <begin position="38"/>
        <end position="60"/>
    </location>
</feature>
<evidence type="ECO:0000313" key="2">
    <source>
        <dbReference type="EMBL" id="SCC13792.1"/>
    </source>
</evidence>
<evidence type="ECO:0008006" key="4">
    <source>
        <dbReference type="Google" id="ProtNLM"/>
    </source>
</evidence>
<dbReference type="Proteomes" id="UP000196052">
    <property type="component" value="Unassembled WGS sequence"/>
</dbReference>
<name>A0A1C4C403_9BACI</name>
<gene>
    <name evidence="2" type="ORF">BC05F1_01705</name>
</gene>
<accession>A0A1C4C403</accession>
<reference evidence="3" key="1">
    <citation type="submission" date="2016-08" db="EMBL/GenBank/DDBJ databases">
        <authorList>
            <person name="Loux V."/>
            <person name="Rue O."/>
        </authorList>
    </citation>
    <scope>NUCLEOTIDE SEQUENCE [LARGE SCALE GENOMIC DNA]</scope>
    <source>
        <strain evidence="3">INRA Bc05-F1</strain>
    </source>
</reference>
<feature type="transmembrane region" description="Helical" evidence="1">
    <location>
        <begin position="72"/>
        <end position="92"/>
    </location>
</feature>
<dbReference type="AlphaFoldDB" id="A0A1C4C403"/>
<dbReference type="Pfam" id="PF04341">
    <property type="entry name" value="DUF485"/>
    <property type="match status" value="1"/>
</dbReference>
<dbReference type="PANTHER" id="PTHR38441">
    <property type="entry name" value="INTEGRAL MEMBRANE PROTEIN-RELATED"/>
    <property type="match status" value="1"/>
</dbReference>
<dbReference type="EMBL" id="FMBE01000013">
    <property type="protein sequence ID" value="SCC13792.1"/>
    <property type="molecule type" value="Genomic_DNA"/>
</dbReference>
<keyword evidence="1" id="KW-1133">Transmembrane helix</keyword>
<evidence type="ECO:0000313" key="3">
    <source>
        <dbReference type="Proteomes" id="UP000196052"/>
    </source>
</evidence>
<dbReference type="InterPro" id="IPR007436">
    <property type="entry name" value="DUF485"/>
</dbReference>
<keyword evidence="1" id="KW-0472">Membrane</keyword>
<keyword evidence="1" id="KW-0812">Transmembrane</keyword>
<sequence length="115" mass="13342">MGMKRDDTSARKLQSEVNYTEIVQSEEFQLLLNTKKKFIVPMSIFFLSFFIALPILTSYSKVLNTPAFGDVTWAWVFAFAQFIMTWSLCMIYSKKAESFDKISQKILQDMQKGRG</sequence>
<protein>
    <recommendedName>
        <fullName evidence="4">DUF485 domain-containing protein</fullName>
    </recommendedName>
</protein>
<organism evidence="2 3">
    <name type="scientific">Bacillus wiedmannii</name>
    <dbReference type="NCBI Taxonomy" id="1890302"/>
    <lineage>
        <taxon>Bacteria</taxon>
        <taxon>Bacillati</taxon>
        <taxon>Bacillota</taxon>
        <taxon>Bacilli</taxon>
        <taxon>Bacillales</taxon>
        <taxon>Bacillaceae</taxon>
        <taxon>Bacillus</taxon>
        <taxon>Bacillus cereus group</taxon>
    </lineage>
</organism>
<proteinExistence type="predicted"/>
<evidence type="ECO:0000256" key="1">
    <source>
        <dbReference type="SAM" id="Phobius"/>
    </source>
</evidence>
<dbReference type="PANTHER" id="PTHR38441:SF1">
    <property type="entry name" value="MEMBRANE PROTEIN"/>
    <property type="match status" value="1"/>
</dbReference>